<dbReference type="EMBL" id="CALTRL010000735">
    <property type="protein sequence ID" value="CAH7669454.1"/>
    <property type="molecule type" value="Genomic_DNA"/>
</dbReference>
<accession>A0AAV0AL95</accession>
<keyword evidence="3" id="KW-1185">Reference proteome</keyword>
<proteinExistence type="predicted"/>
<name>A0AAV0AL95_PHAPC</name>
<feature type="region of interest" description="Disordered" evidence="1">
    <location>
        <begin position="79"/>
        <end position="98"/>
    </location>
</feature>
<protein>
    <submittedName>
        <fullName evidence="2">Expressed protein</fullName>
    </submittedName>
</protein>
<organism evidence="2 3">
    <name type="scientific">Phakopsora pachyrhizi</name>
    <name type="common">Asian soybean rust disease fungus</name>
    <dbReference type="NCBI Taxonomy" id="170000"/>
    <lineage>
        <taxon>Eukaryota</taxon>
        <taxon>Fungi</taxon>
        <taxon>Dikarya</taxon>
        <taxon>Basidiomycota</taxon>
        <taxon>Pucciniomycotina</taxon>
        <taxon>Pucciniomycetes</taxon>
        <taxon>Pucciniales</taxon>
        <taxon>Phakopsoraceae</taxon>
        <taxon>Phakopsora</taxon>
    </lineage>
</organism>
<sequence>MKSSCQFLIKQPQICEVSNFQRRTSVDSLDLFKDPDQPVDNGMINMNLIRRNSFQSVSNPALTNSQSLLQFGITQRATSPDPFRISSSPNLNQKDLSSSTHRPMLHLQNLLPVSSRQQSTIHAQSLPNTPSSNSCKWLRSSHTSFDSTLAPEKYFHQASSATCSITLDHCTTPSTTFDLDRPEPSFSNMKVFSSISLPSSCIHSLSLANFPSEYRQAGFFDESTDSSAPKQPMGTQIDHKHIIIPAPQDSTLSPFVTCTPPRSICARSTPSESINLQIDPSLIPGHPISGEDSLPSSDALIGDTLFSGIKSPDYSSGSFPQAQTAFRPGTSSPLDLQSLHLPKFCAEDPILQDMDDSPFAFAINTLLSANIPTSQANNQRSSSLPPPVIADSTKFSHFRTPGTPGARNYSTLNFQNISKEAASLFDDDFSFSLQGYIQNSFSEPPDCDIPVNINPVKTPTIPKLSLADFDQPAQQKIPDDQQDDHRFVSVPCLTESPSSPNFLGTESLLHCETITVCLRSPSQILDIA</sequence>
<evidence type="ECO:0000256" key="1">
    <source>
        <dbReference type="SAM" id="MobiDB-lite"/>
    </source>
</evidence>
<reference evidence="2" key="1">
    <citation type="submission" date="2022-06" db="EMBL/GenBank/DDBJ databases">
        <authorList>
            <consortium name="SYNGENTA / RWTH Aachen University"/>
        </authorList>
    </citation>
    <scope>NUCLEOTIDE SEQUENCE</scope>
</reference>
<feature type="compositionally biased region" description="Polar residues" evidence="1">
    <location>
        <begin position="85"/>
        <end position="98"/>
    </location>
</feature>
<evidence type="ECO:0000313" key="3">
    <source>
        <dbReference type="Proteomes" id="UP001153365"/>
    </source>
</evidence>
<dbReference type="AlphaFoldDB" id="A0AAV0AL95"/>
<dbReference type="Proteomes" id="UP001153365">
    <property type="component" value="Unassembled WGS sequence"/>
</dbReference>
<gene>
    <name evidence="2" type="ORF">PPACK8108_LOCUS4076</name>
</gene>
<evidence type="ECO:0000313" key="2">
    <source>
        <dbReference type="EMBL" id="CAH7669454.1"/>
    </source>
</evidence>
<comment type="caution">
    <text evidence="2">The sequence shown here is derived from an EMBL/GenBank/DDBJ whole genome shotgun (WGS) entry which is preliminary data.</text>
</comment>